<dbReference type="HAMAP" id="MF_00924">
    <property type="entry name" value="OM_assembly_BamC"/>
    <property type="match status" value="1"/>
</dbReference>
<dbReference type="Gene3D" id="3.30.530.50">
    <property type="match status" value="1"/>
</dbReference>
<evidence type="ECO:0000256" key="4">
    <source>
        <dbReference type="ARBA" id="ARBA00023237"/>
    </source>
</evidence>
<accession>A0A4U1BCN5</accession>
<name>A0A4U1BCN5_9GAMM</name>
<keyword evidence="2 6" id="KW-0472">Membrane</keyword>
<sequence length="361" mass="40666">MKRVLLGVMVVSALAGCTTPLERRQAEGSYNYLEQPEPVPLNVPEGLSSPKISSEYLIPAPVSGPRILGERVDVRSPLQVLPLGEGVRLQEGVDSVTVLVENQRDDIDLKAQLFSTLTEFLQHKKIGLASRDEGQGQLDTAWIEVTEEFGGSLWSRDEYKLRQRYRFDVEVRDNGHTGSLTIELLDHEEFIDQRDQDVVLTDSDKRRYTIDMLNNAISYMNFKQTQQNKLDDLERAEGMELALATDADGNTTFETQAGFERVWSRLDRVLPVLGFTVKDLDKSQGTYYVDYDPNQGFWANLWGNNDLLALKSGAYRVKLTEGGLGTQILLQDADGVALDAELMSALYQQFSDYMKRNARSL</sequence>
<reference evidence="7 8" key="1">
    <citation type="submission" date="2019-04" db="EMBL/GenBank/DDBJ databases">
        <authorList>
            <person name="Hwang J.C."/>
        </authorList>
    </citation>
    <scope>NUCLEOTIDE SEQUENCE [LARGE SCALE GENOMIC DNA]</scope>
    <source>
        <strain evidence="7 8">IMCC35001</strain>
    </source>
</reference>
<comment type="similarity">
    <text evidence="6">Belongs to the BamC family.</text>
</comment>
<gene>
    <name evidence="6 7" type="primary">bamC</name>
    <name evidence="7" type="ORF">FCL40_13015</name>
</gene>
<dbReference type="Gene3D" id="3.30.310.170">
    <property type="entry name" value="Outer membrane protein assembly factor BamC"/>
    <property type="match status" value="1"/>
</dbReference>
<dbReference type="EMBL" id="SWCI01000008">
    <property type="protein sequence ID" value="TKB48265.1"/>
    <property type="molecule type" value="Genomic_DNA"/>
</dbReference>
<evidence type="ECO:0000256" key="1">
    <source>
        <dbReference type="ARBA" id="ARBA00022729"/>
    </source>
</evidence>
<keyword evidence="4 6" id="KW-0998">Cell outer membrane</keyword>
<organism evidence="7 8">
    <name type="scientific">Ferrimonas sediminicola</name>
    <dbReference type="NCBI Taxonomy" id="2569538"/>
    <lineage>
        <taxon>Bacteria</taxon>
        <taxon>Pseudomonadati</taxon>
        <taxon>Pseudomonadota</taxon>
        <taxon>Gammaproteobacteria</taxon>
        <taxon>Alteromonadales</taxon>
        <taxon>Ferrimonadaceae</taxon>
        <taxon>Ferrimonas</taxon>
    </lineage>
</organism>
<dbReference type="GO" id="GO:0043165">
    <property type="term" value="P:Gram-negative-bacterium-type cell outer membrane assembly"/>
    <property type="evidence" value="ECO:0007669"/>
    <property type="project" value="UniProtKB-UniRule"/>
</dbReference>
<protein>
    <recommendedName>
        <fullName evidence="6">Outer membrane protein assembly factor BamC</fullName>
    </recommendedName>
</protein>
<dbReference type="InterPro" id="IPR010653">
    <property type="entry name" value="NlpB/DapX"/>
</dbReference>
<dbReference type="GO" id="GO:0009279">
    <property type="term" value="C:cell outer membrane"/>
    <property type="evidence" value="ECO:0007669"/>
    <property type="project" value="UniProtKB-SubCell"/>
</dbReference>
<dbReference type="GO" id="GO:0051205">
    <property type="term" value="P:protein insertion into membrane"/>
    <property type="evidence" value="ECO:0007669"/>
    <property type="project" value="UniProtKB-UniRule"/>
</dbReference>
<keyword evidence="1 6" id="KW-0732">Signal</keyword>
<keyword evidence="5 6" id="KW-0449">Lipoprotein</keyword>
<evidence type="ECO:0000313" key="8">
    <source>
        <dbReference type="Proteomes" id="UP000305674"/>
    </source>
</evidence>
<evidence type="ECO:0000256" key="2">
    <source>
        <dbReference type="ARBA" id="ARBA00023136"/>
    </source>
</evidence>
<dbReference type="InterPro" id="IPR014524">
    <property type="entry name" value="BamC"/>
</dbReference>
<dbReference type="RefSeq" id="WP_136853736.1">
    <property type="nucleotide sequence ID" value="NZ_SWCI01000008.1"/>
</dbReference>
<comment type="subunit">
    <text evidence="6">Part of the Bam complex.</text>
</comment>
<dbReference type="OrthoDB" id="5598420at2"/>
<dbReference type="Pfam" id="PF06804">
    <property type="entry name" value="Lipoprotein_18"/>
    <property type="match status" value="1"/>
</dbReference>
<keyword evidence="8" id="KW-1185">Reference proteome</keyword>
<keyword evidence="3 6" id="KW-0564">Palmitate</keyword>
<dbReference type="AlphaFoldDB" id="A0A4U1BCN5"/>
<comment type="function">
    <text evidence="6">Part of the outer membrane protein assembly complex, which is involved in assembly and insertion of beta-barrel proteins into the outer membrane.</text>
</comment>
<evidence type="ECO:0000256" key="6">
    <source>
        <dbReference type="HAMAP-Rule" id="MF_00924"/>
    </source>
</evidence>
<evidence type="ECO:0000313" key="7">
    <source>
        <dbReference type="EMBL" id="TKB48265.1"/>
    </source>
</evidence>
<dbReference type="PROSITE" id="PS51257">
    <property type="entry name" value="PROKAR_LIPOPROTEIN"/>
    <property type="match status" value="1"/>
</dbReference>
<comment type="caution">
    <text evidence="7">The sequence shown here is derived from an EMBL/GenBank/DDBJ whole genome shotgun (WGS) entry which is preliminary data.</text>
</comment>
<proteinExistence type="inferred from homology"/>
<comment type="subcellular location">
    <subcellularLocation>
        <location evidence="6">Cell outer membrane</location>
        <topology evidence="6">Lipid-anchor</topology>
    </subcellularLocation>
</comment>
<evidence type="ECO:0000256" key="3">
    <source>
        <dbReference type="ARBA" id="ARBA00023139"/>
    </source>
</evidence>
<dbReference type="InterPro" id="IPR042268">
    <property type="entry name" value="BamC_C"/>
</dbReference>
<dbReference type="Proteomes" id="UP000305674">
    <property type="component" value="Unassembled WGS sequence"/>
</dbReference>
<evidence type="ECO:0000256" key="5">
    <source>
        <dbReference type="ARBA" id="ARBA00023288"/>
    </source>
</evidence>